<keyword evidence="2" id="KW-1185">Reference proteome</keyword>
<dbReference type="AlphaFoldDB" id="A0AAP0FHJ3"/>
<comment type="caution">
    <text evidence="1">The sequence shown here is derived from an EMBL/GenBank/DDBJ whole genome shotgun (WGS) entry which is preliminary data.</text>
</comment>
<dbReference type="Proteomes" id="UP001420932">
    <property type="component" value="Unassembled WGS sequence"/>
</dbReference>
<evidence type="ECO:0000313" key="1">
    <source>
        <dbReference type="EMBL" id="KAK9107643.1"/>
    </source>
</evidence>
<sequence>MAPDLAAAAVALVDRSDAQFRRNRNDAMNSKMDFERRGFWVRISRRERDVLRMNYGFRGK</sequence>
<dbReference type="EMBL" id="JBBNAF010000010">
    <property type="protein sequence ID" value="KAK9107643.1"/>
    <property type="molecule type" value="Genomic_DNA"/>
</dbReference>
<name>A0AAP0FHJ3_9MAGN</name>
<reference evidence="1 2" key="1">
    <citation type="submission" date="2024-01" db="EMBL/GenBank/DDBJ databases">
        <title>Genome assemblies of Stephania.</title>
        <authorList>
            <person name="Yang L."/>
        </authorList>
    </citation>
    <scope>NUCLEOTIDE SEQUENCE [LARGE SCALE GENOMIC DNA]</scope>
    <source>
        <strain evidence="1">YNDBR</strain>
        <tissue evidence="1">Leaf</tissue>
    </source>
</reference>
<evidence type="ECO:0000313" key="2">
    <source>
        <dbReference type="Proteomes" id="UP001420932"/>
    </source>
</evidence>
<gene>
    <name evidence="1" type="ORF">Syun_023654</name>
</gene>
<protein>
    <submittedName>
        <fullName evidence="1">Uncharacterized protein</fullName>
    </submittedName>
</protein>
<accession>A0AAP0FHJ3</accession>
<proteinExistence type="predicted"/>
<organism evidence="1 2">
    <name type="scientific">Stephania yunnanensis</name>
    <dbReference type="NCBI Taxonomy" id="152371"/>
    <lineage>
        <taxon>Eukaryota</taxon>
        <taxon>Viridiplantae</taxon>
        <taxon>Streptophyta</taxon>
        <taxon>Embryophyta</taxon>
        <taxon>Tracheophyta</taxon>
        <taxon>Spermatophyta</taxon>
        <taxon>Magnoliopsida</taxon>
        <taxon>Ranunculales</taxon>
        <taxon>Menispermaceae</taxon>
        <taxon>Menispermoideae</taxon>
        <taxon>Cissampelideae</taxon>
        <taxon>Stephania</taxon>
    </lineage>
</organism>